<keyword evidence="3" id="KW-1133">Transmembrane helix</keyword>
<feature type="coiled-coil region" evidence="1">
    <location>
        <begin position="65"/>
        <end position="92"/>
    </location>
</feature>
<accession>A0A1Y1I154</accession>
<gene>
    <name evidence="4" type="ORF">KFL_001800010</name>
</gene>
<sequence length="610" mass="67484">MDALGLLKKSVPLARSAVVAIATILILFVSCSLLVADQTPLHVGSGISLASASALVQRFLSLGSLEAYAESVQALEMEMKNISGKVESLKDSHLAAQLAMAALNQTVQSKEGALAAEIHNLQASELAAELALATLNQTVLLKEGAFASEIKTLRASDLEHSNAESHSAVSEERLDEKPEHNIGAEKPVQTQLERCSSGMLLGGWQDSTYIPLPFDIMDVFQAEAEGKLSAEQETGLQYKGTDFTSVADAFPSLKHKPSSDGGFTFRPPCFYHTYSKGEFVRLFAGKWLYFLGDSNTRALVLGLLTILDPTHNQPFDEQRWFNSSGKVRFPHVETIDYFLRDDGSILSKFGETGGTVPGKNEVPSEPYSVRISFRMQSDVRRMLWSFPDTLGEDNWRPDFLYFNTGNWDSGEAVHNNVSWSVIEDAYGPLFEKIATTCKPERQVCVWGTLTSNVHLEHPYQHSRLALAQWRQLARIARAQSEEGRPKSLHVLDRFWAAHVSDQGRGGHYGHEVNTWDIQRLMHVYHGIVRTTVDVKPPKSKQLETGGNKLPECTLKVDGHLASAKCDWFPELVTFGDGCVMERTDPGEDDGGLHMWERNCEAKVVYSTGVA</sequence>
<proteinExistence type="predicted"/>
<dbReference type="AlphaFoldDB" id="A0A1Y1I154"/>
<evidence type="ECO:0000256" key="2">
    <source>
        <dbReference type="SAM" id="MobiDB-lite"/>
    </source>
</evidence>
<keyword evidence="3" id="KW-0812">Transmembrane</keyword>
<feature type="region of interest" description="Disordered" evidence="2">
    <location>
        <begin position="157"/>
        <end position="176"/>
    </location>
</feature>
<name>A0A1Y1I154_KLENI</name>
<reference evidence="4 5" key="1">
    <citation type="journal article" date="2014" name="Nat. Commun.">
        <title>Klebsormidium flaccidum genome reveals primary factors for plant terrestrial adaptation.</title>
        <authorList>
            <person name="Hori K."/>
            <person name="Maruyama F."/>
            <person name="Fujisawa T."/>
            <person name="Togashi T."/>
            <person name="Yamamoto N."/>
            <person name="Seo M."/>
            <person name="Sato S."/>
            <person name="Yamada T."/>
            <person name="Mori H."/>
            <person name="Tajima N."/>
            <person name="Moriyama T."/>
            <person name="Ikeuchi M."/>
            <person name="Watanabe M."/>
            <person name="Wada H."/>
            <person name="Kobayashi K."/>
            <person name="Saito M."/>
            <person name="Masuda T."/>
            <person name="Sasaki-Sekimoto Y."/>
            <person name="Mashiguchi K."/>
            <person name="Awai K."/>
            <person name="Shimojima M."/>
            <person name="Masuda S."/>
            <person name="Iwai M."/>
            <person name="Nobusawa T."/>
            <person name="Narise T."/>
            <person name="Kondo S."/>
            <person name="Saito H."/>
            <person name="Sato R."/>
            <person name="Murakawa M."/>
            <person name="Ihara Y."/>
            <person name="Oshima-Yamada Y."/>
            <person name="Ohtaka K."/>
            <person name="Satoh M."/>
            <person name="Sonobe K."/>
            <person name="Ishii M."/>
            <person name="Ohtani R."/>
            <person name="Kanamori-Sato M."/>
            <person name="Honoki R."/>
            <person name="Miyazaki D."/>
            <person name="Mochizuki H."/>
            <person name="Umetsu J."/>
            <person name="Higashi K."/>
            <person name="Shibata D."/>
            <person name="Kamiya Y."/>
            <person name="Sato N."/>
            <person name="Nakamura Y."/>
            <person name="Tabata S."/>
            <person name="Ida S."/>
            <person name="Kurokawa K."/>
            <person name="Ohta H."/>
        </authorList>
    </citation>
    <scope>NUCLEOTIDE SEQUENCE [LARGE SCALE GENOMIC DNA]</scope>
    <source>
        <strain evidence="4 5">NIES-2285</strain>
    </source>
</reference>
<organism evidence="4 5">
    <name type="scientific">Klebsormidium nitens</name>
    <name type="common">Green alga</name>
    <name type="synonym">Ulothrix nitens</name>
    <dbReference type="NCBI Taxonomy" id="105231"/>
    <lineage>
        <taxon>Eukaryota</taxon>
        <taxon>Viridiplantae</taxon>
        <taxon>Streptophyta</taxon>
        <taxon>Klebsormidiophyceae</taxon>
        <taxon>Klebsormidiales</taxon>
        <taxon>Klebsormidiaceae</taxon>
        <taxon>Klebsormidium</taxon>
    </lineage>
</organism>
<keyword evidence="1" id="KW-0175">Coiled coil</keyword>
<keyword evidence="3" id="KW-0472">Membrane</keyword>
<feature type="transmembrane region" description="Helical" evidence="3">
    <location>
        <begin position="12"/>
        <end position="35"/>
    </location>
</feature>
<evidence type="ECO:0000256" key="3">
    <source>
        <dbReference type="SAM" id="Phobius"/>
    </source>
</evidence>
<dbReference type="EMBL" id="DF237129">
    <property type="protein sequence ID" value="GAQ84193.1"/>
    <property type="molecule type" value="Genomic_DNA"/>
</dbReference>
<evidence type="ECO:0000313" key="4">
    <source>
        <dbReference type="EMBL" id="GAQ84193.1"/>
    </source>
</evidence>
<protein>
    <submittedName>
        <fullName evidence="4">Uncharacterized protein</fullName>
    </submittedName>
</protein>
<keyword evidence="5" id="KW-1185">Reference proteome</keyword>
<evidence type="ECO:0000313" key="5">
    <source>
        <dbReference type="Proteomes" id="UP000054558"/>
    </source>
</evidence>
<evidence type="ECO:0000256" key="1">
    <source>
        <dbReference type="SAM" id="Coils"/>
    </source>
</evidence>
<dbReference type="Proteomes" id="UP000054558">
    <property type="component" value="Unassembled WGS sequence"/>
</dbReference>